<feature type="compositionally biased region" description="Basic residues" evidence="1">
    <location>
        <begin position="165"/>
        <end position="174"/>
    </location>
</feature>
<organism evidence="2 3">
    <name type="scientific">Guptibacillus hwajinpoensis</name>
    <dbReference type="NCBI Taxonomy" id="208199"/>
    <lineage>
        <taxon>Bacteria</taxon>
        <taxon>Bacillati</taxon>
        <taxon>Bacillota</taxon>
        <taxon>Bacilli</taxon>
        <taxon>Bacillales</taxon>
        <taxon>Guptibacillaceae</taxon>
        <taxon>Guptibacillus</taxon>
    </lineage>
</organism>
<evidence type="ECO:0000256" key="1">
    <source>
        <dbReference type="SAM" id="MobiDB-lite"/>
    </source>
</evidence>
<comment type="caution">
    <text evidence="2">The sequence shown here is derived from an EMBL/GenBank/DDBJ whole genome shotgun (WGS) entry which is preliminary data.</text>
</comment>
<dbReference type="RefSeq" id="WP_136947570.1">
    <property type="nucleotide sequence ID" value="NZ_SWFM01000003.1"/>
</dbReference>
<accession>A0A4U1MGU0</accession>
<feature type="compositionally biased region" description="Pro residues" evidence="1">
    <location>
        <begin position="1"/>
        <end position="11"/>
    </location>
</feature>
<feature type="region of interest" description="Disordered" evidence="1">
    <location>
        <begin position="1"/>
        <end position="66"/>
    </location>
</feature>
<evidence type="ECO:0008006" key="4">
    <source>
        <dbReference type="Google" id="ProtNLM"/>
    </source>
</evidence>
<dbReference type="EMBL" id="SWFM01000003">
    <property type="protein sequence ID" value="TKD70153.1"/>
    <property type="molecule type" value="Genomic_DNA"/>
</dbReference>
<feature type="compositionally biased region" description="Acidic residues" evidence="1">
    <location>
        <begin position="151"/>
        <end position="160"/>
    </location>
</feature>
<sequence length="203" mass="21094">MNQFPPSPQGGPGPGMGFPFSGGGFSGGGFPGGPGGPQPPQTGTGGLLSRILGGSGASPQSLPMPPGSFPALQRGVIPGAPQQAGGMLSRLLPGAGQGGMDMMGMIQNVQKVMQAADTIKPMVQQYGPMVKQLPEMIALFKEYQKSSGSTDDSEDEDSNDEPVKTKKKTNKSKPNKPPLAATKKKKESISEENVRKSKPRLYV</sequence>
<feature type="region of interest" description="Disordered" evidence="1">
    <location>
        <begin position="144"/>
        <end position="203"/>
    </location>
</feature>
<name>A0A4U1MGU0_9BACL</name>
<dbReference type="OrthoDB" id="2860117at2"/>
<dbReference type="AlphaFoldDB" id="A0A4U1MGU0"/>
<dbReference type="InterPro" id="IPR025571">
    <property type="entry name" value="YqfQ"/>
</dbReference>
<protein>
    <recommendedName>
        <fullName evidence="4">YqfQ-like protein</fullName>
    </recommendedName>
</protein>
<proteinExistence type="predicted"/>
<evidence type="ECO:0000313" key="3">
    <source>
        <dbReference type="Proteomes" id="UP000310541"/>
    </source>
</evidence>
<evidence type="ECO:0000313" key="2">
    <source>
        <dbReference type="EMBL" id="TKD70153.1"/>
    </source>
</evidence>
<reference evidence="2 3" key="1">
    <citation type="submission" date="2019-04" db="EMBL/GenBank/DDBJ databases">
        <title>Genome sequence of Bacillus hwajinpoensis strain Y2.</title>
        <authorList>
            <person name="Fair J.L."/>
            <person name="Maclea K.S."/>
        </authorList>
    </citation>
    <scope>NUCLEOTIDE SEQUENCE [LARGE SCALE GENOMIC DNA]</scope>
    <source>
        <strain evidence="2 3">Y2</strain>
    </source>
</reference>
<dbReference type="Pfam" id="PF14181">
    <property type="entry name" value="YqfQ"/>
    <property type="match status" value="1"/>
</dbReference>
<dbReference type="Proteomes" id="UP000310541">
    <property type="component" value="Unassembled WGS sequence"/>
</dbReference>
<gene>
    <name evidence="2" type="ORF">FBF83_12970</name>
</gene>
<feature type="compositionally biased region" description="Gly residues" evidence="1">
    <location>
        <begin position="12"/>
        <end position="33"/>
    </location>
</feature>